<keyword evidence="9" id="KW-0808">Transferase</keyword>
<dbReference type="GO" id="GO:0004674">
    <property type="term" value="F:protein serine/threonine kinase activity"/>
    <property type="evidence" value="ECO:0007669"/>
    <property type="project" value="UniProtKB-KW"/>
</dbReference>
<evidence type="ECO:0000313" key="9">
    <source>
        <dbReference type="EMBL" id="GAT99096.1"/>
    </source>
</evidence>
<dbReference type="SMART" id="SM00252">
    <property type="entry name" value="SH2"/>
    <property type="match status" value="1"/>
</dbReference>
<proteinExistence type="inferred from homology"/>
<keyword evidence="1 5" id="KW-0547">Nucleotide-binding</keyword>
<dbReference type="SUPFAM" id="SSF56112">
    <property type="entry name" value="Protein kinase-like (PK-like)"/>
    <property type="match status" value="1"/>
</dbReference>
<evidence type="ECO:0000256" key="2">
    <source>
        <dbReference type="ARBA" id="ARBA00022840"/>
    </source>
</evidence>
<dbReference type="Gene3D" id="1.10.510.10">
    <property type="entry name" value="Transferase(Phosphotransferase) domain 1"/>
    <property type="match status" value="1"/>
</dbReference>
<dbReference type="PANTHER" id="PTHR45756">
    <property type="entry name" value="PALMITOYLTRANSFERASE"/>
    <property type="match status" value="1"/>
</dbReference>
<dbReference type="VEuPathDB" id="AmoebaDB:EHI_128700"/>
<keyword evidence="4" id="KW-0727">SH2 domain</keyword>
<evidence type="ECO:0000256" key="4">
    <source>
        <dbReference type="PROSITE-ProRule" id="PRU00191"/>
    </source>
</evidence>
<dbReference type="Gene3D" id="3.30.200.20">
    <property type="entry name" value="Phosphorylase Kinase, domain 1"/>
    <property type="match status" value="1"/>
</dbReference>
<dbReference type="InterPro" id="IPR000719">
    <property type="entry name" value="Prot_kinase_dom"/>
</dbReference>
<keyword evidence="2 5" id="KW-0067">ATP-binding</keyword>
<dbReference type="EMBL" id="BDEQ01000001">
    <property type="protein sequence ID" value="GAT99096.1"/>
    <property type="molecule type" value="Genomic_DNA"/>
</dbReference>
<evidence type="ECO:0000313" key="10">
    <source>
        <dbReference type="Proteomes" id="UP000078387"/>
    </source>
</evidence>
<dbReference type="PROSITE" id="PS50001">
    <property type="entry name" value="SH2"/>
    <property type="match status" value="1"/>
</dbReference>
<evidence type="ECO:0000256" key="3">
    <source>
        <dbReference type="ARBA" id="ARBA00025089"/>
    </source>
</evidence>
<dbReference type="PROSITE" id="PS00107">
    <property type="entry name" value="PROTEIN_KINASE_ATP"/>
    <property type="match status" value="1"/>
</dbReference>
<protein>
    <submittedName>
        <fullName evidence="9">Sh2-protein kinase domain containing protein</fullName>
    </submittedName>
</protein>
<evidence type="ECO:0000259" key="7">
    <source>
        <dbReference type="PROSITE" id="PS50001"/>
    </source>
</evidence>
<dbReference type="InterPro" id="IPR036860">
    <property type="entry name" value="SH2_dom_sf"/>
</dbReference>
<dbReference type="VEuPathDB" id="AmoebaDB:EHI5A_267410"/>
<dbReference type="SMART" id="SM00220">
    <property type="entry name" value="S_TKc"/>
    <property type="match status" value="1"/>
</dbReference>
<dbReference type="VEuPathDB" id="AmoebaDB:KM1_311390"/>
<dbReference type="VEuPathDB" id="AmoebaDB:EHI8A_050820"/>
<feature type="domain" description="SH2" evidence="7">
    <location>
        <begin position="384"/>
        <end position="467"/>
    </location>
</feature>
<dbReference type="OMA" id="NAGCFTI"/>
<dbReference type="VEuPathDB" id="AmoebaDB:EHI7A_006390"/>
<dbReference type="InterPro" id="IPR000980">
    <property type="entry name" value="SH2"/>
</dbReference>
<dbReference type="GO" id="GO:0005524">
    <property type="term" value="F:ATP binding"/>
    <property type="evidence" value="ECO:0007669"/>
    <property type="project" value="UniProtKB-UniRule"/>
</dbReference>
<evidence type="ECO:0000256" key="6">
    <source>
        <dbReference type="RuleBase" id="RU000304"/>
    </source>
</evidence>
<keyword evidence="9" id="KW-0418">Kinase</keyword>
<dbReference type="PANTHER" id="PTHR45756:SF1">
    <property type="entry name" value="PROTEIN KINASE DOMAIN CONTAINING PROTEIN"/>
    <property type="match status" value="1"/>
</dbReference>
<dbReference type="InterPro" id="IPR017441">
    <property type="entry name" value="Protein_kinase_ATP_BS"/>
</dbReference>
<dbReference type="SUPFAM" id="SSF55550">
    <property type="entry name" value="SH2 domain"/>
    <property type="match status" value="1"/>
</dbReference>
<dbReference type="InterPro" id="IPR011009">
    <property type="entry name" value="Kinase-like_dom_sf"/>
</dbReference>
<feature type="domain" description="Protein kinase" evidence="8">
    <location>
        <begin position="29"/>
        <end position="290"/>
    </location>
</feature>
<comment type="caution">
    <text evidence="9">The sequence shown here is derived from an EMBL/GenBank/DDBJ whole genome shotgun (WGS) entry which is preliminary data.</text>
</comment>
<dbReference type="PROSITE" id="PS00108">
    <property type="entry name" value="PROTEIN_KINASE_ST"/>
    <property type="match status" value="1"/>
</dbReference>
<comment type="function">
    <text evidence="3">Required for proper chemotaxis and phagocytosis; proper spatiotemporal control of F-actin levels in chemotaxing cells. Negative regulator of the PI3K (phosphatidylinositol 3 kinase) pathway. Predominantly phosphorylates serines and threonines and tyrosines at a lower level.</text>
</comment>
<feature type="binding site" evidence="5">
    <location>
        <position position="56"/>
    </location>
    <ligand>
        <name>ATP</name>
        <dbReference type="ChEBI" id="CHEBI:30616"/>
    </ligand>
</feature>
<organism evidence="9 10">
    <name type="scientific">Entamoeba histolytica</name>
    <dbReference type="NCBI Taxonomy" id="5759"/>
    <lineage>
        <taxon>Eukaryota</taxon>
        <taxon>Amoebozoa</taxon>
        <taxon>Evosea</taxon>
        <taxon>Archamoebae</taxon>
        <taxon>Mastigamoebida</taxon>
        <taxon>Entamoebidae</taxon>
        <taxon>Entamoeba</taxon>
    </lineage>
</organism>
<accession>A0A5K1VJ47</accession>
<dbReference type="PROSITE" id="PS50011">
    <property type="entry name" value="PROTEIN_KINASE_DOM"/>
    <property type="match status" value="1"/>
</dbReference>
<dbReference type="Proteomes" id="UP000078387">
    <property type="component" value="Unassembled WGS sequence"/>
</dbReference>
<name>A0A5K1VJ47_ENTHI</name>
<sequence>MNIIINGRERIEKLIEGPPTLNPEDILYDEKKDILGSGSFGKVYRGIVAGLPVAIKVPNKQVLSEDEKESFMREIGVMKKVFHPNIVLFLGASTEKKIMIVSELMACDLETLLYCPNKLPESLKIELTPEIKLKLCTEMALSVNWLHNVVGMVHRDLKPENFMVDNYMNIKVTDFGFTVFPADVKQEEGWKGTPYYLAKEVVLENKVTFSCDVYALGLIMWQTFTQKQLFPEYDDFDEYSEDVICGTKRPEIDSSVPKLLVKCINSMWDGDYTKRPNIKEVLETLQHVSLESALIDDEGLKFWKKHFYNNKTGGLRLEVEKQLFFKELGKELNIKISNSSCLYQLFDEKIITPTIFQKSIDFYGKYFKHMSIFNELVELTSASWYAFDITREIATSWLDKRQNGCFLVRLSSKTVEHPFVISYILKNEIKHNRVTRITTKNVSNRYSTKNIINGTEIVAKTITEIINKCIDAGMFSTICPHEKIQADTYS</sequence>
<dbReference type="Pfam" id="PF00069">
    <property type="entry name" value="Pkinase"/>
    <property type="match status" value="1"/>
</dbReference>
<dbReference type="InterPro" id="IPR053215">
    <property type="entry name" value="TKL_Ser/Thr_kinase"/>
</dbReference>
<dbReference type="Pfam" id="PF00017">
    <property type="entry name" value="SH2"/>
    <property type="match status" value="1"/>
</dbReference>
<gene>
    <name evidence="9" type="ORF">CL6EHI_128700</name>
</gene>
<reference evidence="9 10" key="1">
    <citation type="submission" date="2016-05" db="EMBL/GenBank/DDBJ databases">
        <title>First whole genome sequencing of Entamoeba histolytica HM1:IMSS-clone-6.</title>
        <authorList>
            <person name="Mukherjee Avik.K."/>
            <person name="Izumyama S."/>
            <person name="Nakada-Tsukui K."/>
            <person name="Nozaki T."/>
        </authorList>
    </citation>
    <scope>NUCLEOTIDE SEQUENCE [LARGE SCALE GENOMIC DNA]</scope>
    <source>
        <strain evidence="9 10">HM1:IMSS clone 6</strain>
    </source>
</reference>
<evidence type="ECO:0000256" key="1">
    <source>
        <dbReference type="ARBA" id="ARBA00022741"/>
    </source>
</evidence>
<dbReference type="InterPro" id="IPR008271">
    <property type="entry name" value="Ser/Thr_kinase_AS"/>
</dbReference>
<dbReference type="AlphaFoldDB" id="A0A5K1VJ47"/>
<evidence type="ECO:0000256" key="5">
    <source>
        <dbReference type="PROSITE-ProRule" id="PRU10141"/>
    </source>
</evidence>
<keyword evidence="6" id="KW-0723">Serine/threonine-protein kinase</keyword>
<evidence type="ECO:0000259" key="8">
    <source>
        <dbReference type="PROSITE" id="PS50011"/>
    </source>
</evidence>
<dbReference type="FunFam" id="1.10.510.10:FF:001682">
    <property type="entry name" value="SH2-protein kinase domain containing protein"/>
    <property type="match status" value="1"/>
</dbReference>
<dbReference type="Gene3D" id="3.30.505.10">
    <property type="entry name" value="SH2 domain"/>
    <property type="match status" value="1"/>
</dbReference>
<comment type="similarity">
    <text evidence="6">Belongs to the protein kinase superfamily.</text>
</comment>